<evidence type="ECO:0000313" key="3">
    <source>
        <dbReference type="Proteomes" id="UP000499080"/>
    </source>
</evidence>
<gene>
    <name evidence="2" type="ORF">AVEN_42688_1</name>
</gene>
<keyword evidence="1" id="KW-0812">Transmembrane</keyword>
<keyword evidence="1" id="KW-1133">Transmembrane helix</keyword>
<organism evidence="2 3">
    <name type="scientific">Araneus ventricosus</name>
    <name type="common">Orbweaver spider</name>
    <name type="synonym">Epeira ventricosa</name>
    <dbReference type="NCBI Taxonomy" id="182803"/>
    <lineage>
        <taxon>Eukaryota</taxon>
        <taxon>Metazoa</taxon>
        <taxon>Ecdysozoa</taxon>
        <taxon>Arthropoda</taxon>
        <taxon>Chelicerata</taxon>
        <taxon>Arachnida</taxon>
        <taxon>Araneae</taxon>
        <taxon>Araneomorphae</taxon>
        <taxon>Entelegynae</taxon>
        <taxon>Araneoidea</taxon>
        <taxon>Araneidae</taxon>
        <taxon>Araneus</taxon>
    </lineage>
</organism>
<keyword evidence="1" id="KW-0472">Membrane</keyword>
<dbReference type="AlphaFoldDB" id="A0A4Y2BLZ3"/>
<keyword evidence="3" id="KW-1185">Reference proteome</keyword>
<feature type="transmembrane region" description="Helical" evidence="1">
    <location>
        <begin position="68"/>
        <end position="84"/>
    </location>
</feature>
<sequence>MQSASKIGNKLWIYANEKSLSSPRGICKIIRKGPLPENYIAFPRYILRVMSIIIRDVAGILVLNDTIAYSWAALYSFAAAYNSLNSRKGLMPFILDRSGVFGLKRAI</sequence>
<dbReference type="Proteomes" id="UP000499080">
    <property type="component" value="Unassembled WGS sequence"/>
</dbReference>
<name>A0A4Y2BLZ3_ARAVE</name>
<proteinExistence type="predicted"/>
<accession>A0A4Y2BLZ3</accession>
<reference evidence="2 3" key="1">
    <citation type="journal article" date="2019" name="Sci. Rep.">
        <title>Orb-weaving spider Araneus ventricosus genome elucidates the spidroin gene catalogue.</title>
        <authorList>
            <person name="Kono N."/>
            <person name="Nakamura H."/>
            <person name="Ohtoshi R."/>
            <person name="Moran D.A.P."/>
            <person name="Shinohara A."/>
            <person name="Yoshida Y."/>
            <person name="Fujiwara M."/>
            <person name="Mori M."/>
            <person name="Tomita M."/>
            <person name="Arakawa K."/>
        </authorList>
    </citation>
    <scope>NUCLEOTIDE SEQUENCE [LARGE SCALE GENOMIC DNA]</scope>
</reference>
<dbReference type="EMBL" id="BGPR01000092">
    <property type="protein sequence ID" value="GBL93251.1"/>
    <property type="molecule type" value="Genomic_DNA"/>
</dbReference>
<evidence type="ECO:0000256" key="1">
    <source>
        <dbReference type="SAM" id="Phobius"/>
    </source>
</evidence>
<evidence type="ECO:0000313" key="2">
    <source>
        <dbReference type="EMBL" id="GBL93251.1"/>
    </source>
</evidence>
<dbReference type="OrthoDB" id="10354728at2759"/>
<protein>
    <submittedName>
        <fullName evidence="2">Uncharacterized protein</fullName>
    </submittedName>
</protein>
<comment type="caution">
    <text evidence="2">The sequence shown here is derived from an EMBL/GenBank/DDBJ whole genome shotgun (WGS) entry which is preliminary data.</text>
</comment>